<name>A0A168S2Z0_ABSGL</name>
<organism evidence="2">
    <name type="scientific">Absidia glauca</name>
    <name type="common">Pin mould</name>
    <dbReference type="NCBI Taxonomy" id="4829"/>
    <lineage>
        <taxon>Eukaryota</taxon>
        <taxon>Fungi</taxon>
        <taxon>Fungi incertae sedis</taxon>
        <taxon>Mucoromycota</taxon>
        <taxon>Mucoromycotina</taxon>
        <taxon>Mucoromycetes</taxon>
        <taxon>Mucorales</taxon>
        <taxon>Cunninghamellaceae</taxon>
        <taxon>Absidia</taxon>
    </lineage>
</organism>
<evidence type="ECO:0000313" key="2">
    <source>
        <dbReference type="EMBL" id="SAM07736.1"/>
    </source>
</evidence>
<reference evidence="2" key="1">
    <citation type="submission" date="2016-04" db="EMBL/GenBank/DDBJ databases">
        <authorList>
            <person name="Evans L.H."/>
            <person name="Alamgir A."/>
            <person name="Owens N."/>
            <person name="Weber N.D."/>
            <person name="Virtaneva K."/>
            <person name="Barbian K."/>
            <person name="Babar A."/>
            <person name="Rosenke K."/>
        </authorList>
    </citation>
    <scope>NUCLEOTIDE SEQUENCE [LARGE SCALE GENOMIC DNA]</scope>
    <source>
        <strain evidence="2">CBS 101.48</strain>
    </source>
</reference>
<feature type="compositionally biased region" description="Polar residues" evidence="1">
    <location>
        <begin position="25"/>
        <end position="39"/>
    </location>
</feature>
<dbReference type="OrthoDB" id="2286748at2759"/>
<sequence>MPATTTQSRTLKWALPKKPTGGRVQKQTRASKSCKSNSAPPIMQHKKKTPQTEMDRLASELAFTYDTLATISVHFESLQLAYTSCKADLKKNFCATRLGPKEKELLAAYDDLGLQVVHLERKIKKLETRLQEVRAQEATTTASSTVSSLPSSSPASSTCSFDVSPWTCNEPTFVMDDIVTPPYTTIDPTAMMDDCTSFINDSYYLYNTDSFDYLMIPSESETYTLSHPDYYYPVLSVQ</sequence>
<feature type="compositionally biased region" description="Low complexity" evidence="1">
    <location>
        <begin position="138"/>
        <end position="155"/>
    </location>
</feature>
<dbReference type="Proteomes" id="UP000078561">
    <property type="component" value="Unassembled WGS sequence"/>
</dbReference>
<evidence type="ECO:0000313" key="3">
    <source>
        <dbReference type="Proteomes" id="UP000078561"/>
    </source>
</evidence>
<dbReference type="InParanoid" id="A0A168S2Z0"/>
<feature type="region of interest" description="Disordered" evidence="1">
    <location>
        <begin position="1"/>
        <end position="50"/>
    </location>
</feature>
<dbReference type="AlphaFoldDB" id="A0A168S2Z0"/>
<accession>A0A168S2Z0</accession>
<feature type="compositionally biased region" description="Polar residues" evidence="1">
    <location>
        <begin position="1"/>
        <end position="10"/>
    </location>
</feature>
<feature type="region of interest" description="Disordered" evidence="1">
    <location>
        <begin position="135"/>
        <end position="155"/>
    </location>
</feature>
<keyword evidence="3" id="KW-1185">Reference proteome</keyword>
<gene>
    <name evidence="2" type="primary">ABSGL_13393.1 scaffold 14161</name>
</gene>
<proteinExistence type="predicted"/>
<evidence type="ECO:0000256" key="1">
    <source>
        <dbReference type="SAM" id="MobiDB-lite"/>
    </source>
</evidence>
<dbReference type="EMBL" id="LT554852">
    <property type="protein sequence ID" value="SAM07736.1"/>
    <property type="molecule type" value="Genomic_DNA"/>
</dbReference>
<protein>
    <submittedName>
        <fullName evidence="2">Uncharacterized protein</fullName>
    </submittedName>
</protein>